<keyword evidence="4" id="KW-1185">Reference proteome</keyword>
<keyword evidence="2" id="KW-0732">Signal</keyword>
<evidence type="ECO:0000313" key="3">
    <source>
        <dbReference type="EMBL" id="SDF24674.1"/>
    </source>
</evidence>
<proteinExistence type="predicted"/>
<name>A0ABY0NBI6_9HYPH</name>
<evidence type="ECO:0000256" key="1">
    <source>
        <dbReference type="SAM" id="MobiDB-lite"/>
    </source>
</evidence>
<gene>
    <name evidence="3" type="ORF">SAMN05421844_101157</name>
</gene>
<protein>
    <recommendedName>
        <fullName evidence="5">Secreted protein</fullName>
    </recommendedName>
</protein>
<comment type="caution">
    <text evidence="3">The sequence shown here is derived from an EMBL/GenBank/DDBJ whole genome shotgun (WGS) entry which is preliminary data.</text>
</comment>
<feature type="compositionally biased region" description="Basic and acidic residues" evidence="1">
    <location>
        <begin position="66"/>
        <end position="81"/>
    </location>
</feature>
<feature type="chain" id="PRO_5046170692" description="Secreted protein" evidence="2">
    <location>
        <begin position="21"/>
        <end position="93"/>
    </location>
</feature>
<feature type="signal peptide" evidence="2">
    <location>
        <begin position="1"/>
        <end position="20"/>
    </location>
</feature>
<sequence>MKRLVPALLVALLMSGGAYAQSINVGPGGVSVDTRSPRERAIDREIREERRDRYDRHREREWRRANSRRDCRTVTTERETPRGVVRRTTRVCD</sequence>
<feature type="compositionally biased region" description="Basic residues" evidence="1">
    <location>
        <begin position="84"/>
        <end position="93"/>
    </location>
</feature>
<organism evidence="3 4">
    <name type="scientific">Bosea robiniae</name>
    <dbReference type="NCBI Taxonomy" id="1036780"/>
    <lineage>
        <taxon>Bacteria</taxon>
        <taxon>Pseudomonadati</taxon>
        <taxon>Pseudomonadota</taxon>
        <taxon>Alphaproteobacteria</taxon>
        <taxon>Hyphomicrobiales</taxon>
        <taxon>Boseaceae</taxon>
        <taxon>Bosea</taxon>
    </lineage>
</organism>
<feature type="region of interest" description="Disordered" evidence="1">
    <location>
        <begin position="66"/>
        <end position="93"/>
    </location>
</feature>
<dbReference type="Proteomes" id="UP000199468">
    <property type="component" value="Unassembled WGS sequence"/>
</dbReference>
<evidence type="ECO:0008006" key="5">
    <source>
        <dbReference type="Google" id="ProtNLM"/>
    </source>
</evidence>
<dbReference type="RefSeq" id="WP_061963785.1">
    <property type="nucleotide sequence ID" value="NZ_FNBZ01000001.1"/>
</dbReference>
<reference evidence="3 4" key="1">
    <citation type="submission" date="2016-10" db="EMBL/GenBank/DDBJ databases">
        <authorList>
            <person name="Varghese N."/>
            <person name="Submissions S."/>
        </authorList>
    </citation>
    <scope>NUCLEOTIDE SEQUENCE [LARGE SCALE GENOMIC DNA]</scope>
    <source>
        <strain evidence="3 4">DSM 26672</strain>
    </source>
</reference>
<evidence type="ECO:0000313" key="4">
    <source>
        <dbReference type="Proteomes" id="UP000199468"/>
    </source>
</evidence>
<dbReference type="EMBL" id="FNBZ01000001">
    <property type="protein sequence ID" value="SDF24674.1"/>
    <property type="molecule type" value="Genomic_DNA"/>
</dbReference>
<evidence type="ECO:0000256" key="2">
    <source>
        <dbReference type="SAM" id="SignalP"/>
    </source>
</evidence>
<accession>A0ABY0NBI6</accession>